<evidence type="ECO:0000256" key="2">
    <source>
        <dbReference type="ARBA" id="ARBA00022630"/>
    </source>
</evidence>
<dbReference type="GO" id="GO:0050660">
    <property type="term" value="F:flavin adenine dinucleotide binding"/>
    <property type="evidence" value="ECO:0007669"/>
    <property type="project" value="InterPro"/>
</dbReference>
<dbReference type="InterPro" id="IPR016156">
    <property type="entry name" value="FAD/NAD-linked_Rdtase_dimer_sf"/>
</dbReference>
<evidence type="ECO:0000256" key="7">
    <source>
        <dbReference type="PIRSR" id="PIRSR000350-2"/>
    </source>
</evidence>
<dbReference type="GO" id="GO:0034599">
    <property type="term" value="P:cellular response to oxidative stress"/>
    <property type="evidence" value="ECO:0007669"/>
    <property type="project" value="TreeGrafter"/>
</dbReference>
<dbReference type="PIRSF" id="PIRSF000350">
    <property type="entry name" value="Mercury_reductase_MerA"/>
    <property type="match status" value="1"/>
</dbReference>
<dbReference type="InterPro" id="IPR023753">
    <property type="entry name" value="FAD/NAD-binding_dom"/>
</dbReference>
<comment type="cofactor">
    <cofactor evidence="8">
        <name>FAD</name>
        <dbReference type="ChEBI" id="CHEBI:57692"/>
    </cofactor>
    <text evidence="8">Binds 1 FAD per subunit.</text>
</comment>
<dbReference type="AlphaFoldDB" id="A0A075K0V0"/>
<dbReference type="GO" id="GO:0006749">
    <property type="term" value="P:glutathione metabolic process"/>
    <property type="evidence" value="ECO:0007669"/>
    <property type="project" value="TreeGrafter"/>
</dbReference>
<dbReference type="InterPro" id="IPR001100">
    <property type="entry name" value="Pyr_nuc-diS_OxRdtase"/>
</dbReference>
<dbReference type="RefSeq" id="WP_019464255.1">
    <property type="nucleotide sequence ID" value="NZ_ALOY01000117.1"/>
</dbReference>
<dbReference type="PATRIC" id="fig|1217721.7.peg.1928"/>
<keyword evidence="2 10" id="KW-0285">Flavoprotein</keyword>
<feature type="domain" description="Pyridine nucleotide-disulphide oxidoreductase dimerisation" evidence="11">
    <location>
        <begin position="338"/>
        <end position="446"/>
    </location>
</feature>
<keyword evidence="6 10" id="KW-0676">Redox-active center</keyword>
<reference evidence="13 14" key="1">
    <citation type="submission" date="2014-07" db="EMBL/GenBank/DDBJ databases">
        <title>Complete Genome Sequence of Dyella japonica Strain A8 Isolated from Malaysian Tropical Soil.</title>
        <authorList>
            <person name="Hui R.K.H."/>
            <person name="Chen J.-W."/>
            <person name="Chan K.-G."/>
            <person name="Leung F.C.C."/>
        </authorList>
    </citation>
    <scope>NUCLEOTIDE SEQUENCE [LARGE SCALE GENOMIC DNA]</scope>
    <source>
        <strain evidence="13 14">A8</strain>
    </source>
</reference>
<feature type="binding site" evidence="8">
    <location>
        <begin position="174"/>
        <end position="181"/>
    </location>
    <ligand>
        <name>NAD(+)</name>
        <dbReference type="ChEBI" id="CHEBI:57540"/>
    </ligand>
</feature>
<feature type="disulfide bond" description="Redox-active" evidence="9">
    <location>
        <begin position="42"/>
        <end position="47"/>
    </location>
</feature>
<feature type="binding site" evidence="8">
    <location>
        <position position="261"/>
    </location>
    <ligand>
        <name>NAD(+)</name>
        <dbReference type="ChEBI" id="CHEBI:57540"/>
    </ligand>
</feature>
<dbReference type="Gene3D" id="3.30.390.30">
    <property type="match status" value="1"/>
</dbReference>
<evidence type="ECO:0000259" key="12">
    <source>
        <dbReference type="Pfam" id="PF07992"/>
    </source>
</evidence>
<organism evidence="13 14">
    <name type="scientific">Dyella japonica A8</name>
    <dbReference type="NCBI Taxonomy" id="1217721"/>
    <lineage>
        <taxon>Bacteria</taxon>
        <taxon>Pseudomonadati</taxon>
        <taxon>Pseudomonadota</taxon>
        <taxon>Gammaproteobacteria</taxon>
        <taxon>Lysobacterales</taxon>
        <taxon>Rhodanobacteraceae</taxon>
        <taxon>Dyella</taxon>
    </lineage>
</organism>
<evidence type="ECO:0000256" key="3">
    <source>
        <dbReference type="ARBA" id="ARBA00022827"/>
    </source>
</evidence>
<proteinExistence type="inferred from homology"/>
<dbReference type="Pfam" id="PF02852">
    <property type="entry name" value="Pyr_redox_dim"/>
    <property type="match status" value="1"/>
</dbReference>
<evidence type="ECO:0000256" key="5">
    <source>
        <dbReference type="ARBA" id="ARBA00023157"/>
    </source>
</evidence>
<evidence type="ECO:0000256" key="10">
    <source>
        <dbReference type="RuleBase" id="RU003691"/>
    </source>
</evidence>
<dbReference type="EC" id="1.8.1.7" evidence="13"/>
<evidence type="ECO:0000259" key="11">
    <source>
        <dbReference type="Pfam" id="PF02852"/>
    </source>
</evidence>
<dbReference type="GO" id="GO:0004362">
    <property type="term" value="F:glutathione-disulfide reductase (NADPH) activity"/>
    <property type="evidence" value="ECO:0007669"/>
    <property type="project" value="UniProtKB-EC"/>
</dbReference>
<dbReference type="SUPFAM" id="SSF55424">
    <property type="entry name" value="FAD/NAD-linked reductases, dimerisation (C-terminal) domain"/>
    <property type="match status" value="1"/>
</dbReference>
<evidence type="ECO:0000256" key="9">
    <source>
        <dbReference type="PIRSR" id="PIRSR000350-4"/>
    </source>
</evidence>
<gene>
    <name evidence="13" type="ORF">HY57_09305</name>
</gene>
<evidence type="ECO:0000313" key="14">
    <source>
        <dbReference type="Proteomes" id="UP000027987"/>
    </source>
</evidence>
<dbReference type="NCBIfam" id="NF004776">
    <property type="entry name" value="PRK06116.1"/>
    <property type="match status" value="1"/>
</dbReference>
<dbReference type="EMBL" id="CP008884">
    <property type="protein sequence ID" value="AIF47455.1"/>
    <property type="molecule type" value="Genomic_DNA"/>
</dbReference>
<protein>
    <submittedName>
        <fullName evidence="13">Glutathione reductase</fullName>
        <ecNumber evidence="13">1.8.1.7</ecNumber>
    </submittedName>
</protein>
<dbReference type="HOGENOM" id="CLU_016755_2_2_6"/>
<name>A0A075K0V0_9GAMM</name>
<dbReference type="InterPro" id="IPR036188">
    <property type="entry name" value="FAD/NAD-bd_sf"/>
</dbReference>
<comment type="similarity">
    <text evidence="1 10">Belongs to the class-I pyridine nucleotide-disulfide oxidoreductase family.</text>
</comment>
<dbReference type="PANTHER" id="PTHR42737:SF2">
    <property type="entry name" value="GLUTATHIONE REDUCTASE"/>
    <property type="match status" value="1"/>
</dbReference>
<keyword evidence="8" id="KW-0547">Nucleotide-binding</keyword>
<dbReference type="InterPro" id="IPR046952">
    <property type="entry name" value="GSHR/TRXR-like"/>
</dbReference>
<dbReference type="PANTHER" id="PTHR42737">
    <property type="entry name" value="GLUTATHIONE REDUCTASE"/>
    <property type="match status" value="1"/>
</dbReference>
<feature type="binding site" evidence="8">
    <location>
        <position position="302"/>
    </location>
    <ligand>
        <name>FAD</name>
        <dbReference type="ChEBI" id="CHEBI:57692"/>
    </ligand>
</feature>
<dbReference type="GO" id="GO:0045454">
    <property type="term" value="P:cell redox homeostasis"/>
    <property type="evidence" value="ECO:0007669"/>
    <property type="project" value="InterPro"/>
</dbReference>
<dbReference type="OrthoDB" id="6132190at2"/>
<sequence>MAETFDLIVLGGGSGGLATALRAARHGARVALLEPGALGGTCVNVGCVPKKALWYAGQLAQEQKLALDYGFASTPGPLDWEHFRQLRQRYIDGIRERYAARLAEAGIQVYAETGRFVSADTVATSCGEELRATQIVIATGGRPHRVELPGFELGLVSDDIFAMRSLPRRIAVIGGGYIAVEFAGLFNALGSEVTLHVRHRMLTDFDEELVDALERGMGEAGIRFARQVEVTGLRREGGGVVIDDAVHGPGGPYDAVLWAIGRVPNSDRLDLDAAGVRVDDGGHIVTDAWQNTSVEGICAVGDVTERPELTPVAVAAGRRLADRLFGGQPESRLDYGHIPSVVFAEPPLAMVGLTETQARQLHGDGVRVYRAGFTPLQWAVGGRRHPSLMKIVCAGEDERVVGIHVLGSGADEMLQGFAVAIKMGLRKRDLDATVAIHPSSAEELVLMS</sequence>
<accession>A0A075K0V0</accession>
<keyword evidence="5" id="KW-1015">Disulfide bond</keyword>
<keyword evidence="4 10" id="KW-0560">Oxidoreductase</keyword>
<evidence type="ECO:0000256" key="1">
    <source>
        <dbReference type="ARBA" id="ARBA00007532"/>
    </source>
</evidence>
<feature type="binding site" evidence="8">
    <location>
        <position position="51"/>
    </location>
    <ligand>
        <name>FAD</name>
        <dbReference type="ChEBI" id="CHEBI:57692"/>
    </ligand>
</feature>
<dbReference type="Pfam" id="PF07992">
    <property type="entry name" value="Pyr_redox_2"/>
    <property type="match status" value="1"/>
</dbReference>
<evidence type="ECO:0000256" key="6">
    <source>
        <dbReference type="ARBA" id="ARBA00023284"/>
    </source>
</evidence>
<evidence type="ECO:0000256" key="4">
    <source>
        <dbReference type="ARBA" id="ARBA00023002"/>
    </source>
</evidence>
<dbReference type="InterPro" id="IPR004099">
    <property type="entry name" value="Pyr_nucl-diS_OxRdtase_dimer"/>
</dbReference>
<evidence type="ECO:0000256" key="8">
    <source>
        <dbReference type="PIRSR" id="PIRSR000350-3"/>
    </source>
</evidence>
<dbReference type="InterPro" id="IPR012999">
    <property type="entry name" value="Pyr_OxRdtase_I_AS"/>
</dbReference>
<dbReference type="Proteomes" id="UP000027987">
    <property type="component" value="Chromosome"/>
</dbReference>
<feature type="active site" description="Proton acceptor" evidence="7">
    <location>
        <position position="437"/>
    </location>
</feature>
<dbReference type="SUPFAM" id="SSF51905">
    <property type="entry name" value="FAD/NAD(P)-binding domain"/>
    <property type="match status" value="1"/>
</dbReference>
<dbReference type="PRINTS" id="PR00368">
    <property type="entry name" value="FADPNR"/>
</dbReference>
<dbReference type="PRINTS" id="PR00411">
    <property type="entry name" value="PNDRDTASEI"/>
</dbReference>
<feature type="binding site" evidence="8">
    <location>
        <position position="114"/>
    </location>
    <ligand>
        <name>FAD</name>
        <dbReference type="ChEBI" id="CHEBI:57692"/>
    </ligand>
</feature>
<dbReference type="Gene3D" id="3.50.50.60">
    <property type="entry name" value="FAD/NAD(P)-binding domain"/>
    <property type="match status" value="2"/>
</dbReference>
<evidence type="ECO:0000313" key="13">
    <source>
        <dbReference type="EMBL" id="AIF47455.1"/>
    </source>
</evidence>
<keyword evidence="14" id="KW-1185">Reference proteome</keyword>
<keyword evidence="3 8" id="KW-0274">FAD</keyword>
<dbReference type="STRING" id="1217721.HY57_09305"/>
<dbReference type="GO" id="GO:0005829">
    <property type="term" value="C:cytosol"/>
    <property type="evidence" value="ECO:0007669"/>
    <property type="project" value="TreeGrafter"/>
</dbReference>
<keyword evidence="8" id="KW-0520">NAD</keyword>
<dbReference type="PROSITE" id="PS00076">
    <property type="entry name" value="PYRIDINE_REDOX_1"/>
    <property type="match status" value="1"/>
</dbReference>
<feature type="domain" description="FAD/NAD(P)-binding" evidence="12">
    <location>
        <begin position="5"/>
        <end position="317"/>
    </location>
</feature>
<dbReference type="KEGG" id="dja:HY57_09305"/>